<evidence type="ECO:0000313" key="5">
    <source>
        <dbReference type="Proteomes" id="UP000250235"/>
    </source>
</evidence>
<dbReference type="PANTHER" id="PTHR10366:SF696">
    <property type="entry name" value="OS07G0601900 PROTEIN"/>
    <property type="match status" value="1"/>
</dbReference>
<dbReference type="InterPro" id="IPR036291">
    <property type="entry name" value="NAD(P)-bd_dom_sf"/>
</dbReference>
<dbReference type="AlphaFoldDB" id="A0A2Z7ARA5"/>
<keyword evidence="5" id="KW-1185">Reference proteome</keyword>
<keyword evidence="1" id="KW-0521">NADP</keyword>
<dbReference type="OrthoDB" id="2735536at2759"/>
<dbReference type="Proteomes" id="UP000250235">
    <property type="component" value="Unassembled WGS sequence"/>
</dbReference>
<dbReference type="GO" id="GO:0016616">
    <property type="term" value="F:oxidoreductase activity, acting on the CH-OH group of donors, NAD or NADP as acceptor"/>
    <property type="evidence" value="ECO:0007669"/>
    <property type="project" value="TreeGrafter"/>
</dbReference>
<evidence type="ECO:0000256" key="2">
    <source>
        <dbReference type="ARBA" id="ARBA00023002"/>
    </source>
</evidence>
<evidence type="ECO:0000313" key="4">
    <source>
        <dbReference type="EMBL" id="KZV21887.1"/>
    </source>
</evidence>
<evidence type="ECO:0000256" key="1">
    <source>
        <dbReference type="ARBA" id="ARBA00022857"/>
    </source>
</evidence>
<organism evidence="4 5">
    <name type="scientific">Dorcoceras hygrometricum</name>
    <dbReference type="NCBI Taxonomy" id="472368"/>
    <lineage>
        <taxon>Eukaryota</taxon>
        <taxon>Viridiplantae</taxon>
        <taxon>Streptophyta</taxon>
        <taxon>Embryophyta</taxon>
        <taxon>Tracheophyta</taxon>
        <taxon>Spermatophyta</taxon>
        <taxon>Magnoliopsida</taxon>
        <taxon>eudicotyledons</taxon>
        <taxon>Gunneridae</taxon>
        <taxon>Pentapetalae</taxon>
        <taxon>asterids</taxon>
        <taxon>lamiids</taxon>
        <taxon>Lamiales</taxon>
        <taxon>Gesneriaceae</taxon>
        <taxon>Didymocarpoideae</taxon>
        <taxon>Trichosporeae</taxon>
        <taxon>Loxocarpinae</taxon>
        <taxon>Dorcoceras</taxon>
    </lineage>
</organism>
<sequence>MEKGSCRVCVTGGSGYIASLLVKKLLNEGYTVHATVRKLDDHPKIDILKSFHGADTRLKLFVADIYKPEEFDEAIQGCEFVFHVATPLLHSTGFKHNNRVDATVDSARILASLCIRSGTVRRLIYTASVVAASPLKEDGSGYKELMDETCWTPLDFSNPYSDIILQEYTQSKTLAEKEILRSGDGKIEVVSLVCGLVGGETQMPSPPGSLLAILSLLTNDEPAYNSLKFLEELLARVPILHIEDACNAHIFCMKQDSINGRFLCSNGYVSTAEIAGYYRSKYPELSINKDRFDCLKRDTKWVSTLLCERGFEYKFDWKMVLDDSVRYAKETQMLVGLSS</sequence>
<evidence type="ECO:0000259" key="3">
    <source>
        <dbReference type="Pfam" id="PF01370"/>
    </source>
</evidence>
<dbReference type="Pfam" id="PF01370">
    <property type="entry name" value="Epimerase"/>
    <property type="match status" value="1"/>
</dbReference>
<gene>
    <name evidence="4" type="ORF">F511_05577</name>
</gene>
<dbReference type="InterPro" id="IPR050425">
    <property type="entry name" value="NAD(P)_dehydrat-like"/>
</dbReference>
<dbReference type="Gene3D" id="3.40.50.720">
    <property type="entry name" value="NAD(P)-binding Rossmann-like Domain"/>
    <property type="match status" value="1"/>
</dbReference>
<keyword evidence="2" id="KW-0560">Oxidoreductase</keyword>
<dbReference type="EMBL" id="KV014852">
    <property type="protein sequence ID" value="KZV21887.1"/>
    <property type="molecule type" value="Genomic_DNA"/>
</dbReference>
<dbReference type="FunFam" id="3.40.50.720:FF:000645">
    <property type="entry name" value="Anthocyanidin reductase ((2S)-flavan-3-ol-forming)"/>
    <property type="match status" value="1"/>
</dbReference>
<dbReference type="InterPro" id="IPR001509">
    <property type="entry name" value="Epimerase_deHydtase"/>
</dbReference>
<proteinExistence type="predicted"/>
<accession>A0A2Z7ARA5</accession>
<feature type="domain" description="NAD-dependent epimerase/dehydratase" evidence="3">
    <location>
        <begin position="8"/>
        <end position="255"/>
    </location>
</feature>
<dbReference type="SUPFAM" id="SSF51735">
    <property type="entry name" value="NAD(P)-binding Rossmann-fold domains"/>
    <property type="match status" value="1"/>
</dbReference>
<protein>
    <submittedName>
        <fullName evidence="4">Anthocyanidin reductase-like</fullName>
    </submittedName>
</protein>
<name>A0A2Z7ARA5_9LAMI</name>
<dbReference type="PANTHER" id="PTHR10366">
    <property type="entry name" value="NAD DEPENDENT EPIMERASE/DEHYDRATASE"/>
    <property type="match status" value="1"/>
</dbReference>
<reference evidence="4 5" key="1">
    <citation type="journal article" date="2015" name="Proc. Natl. Acad. Sci. U.S.A.">
        <title>The resurrection genome of Boea hygrometrica: A blueprint for survival of dehydration.</title>
        <authorList>
            <person name="Xiao L."/>
            <person name="Yang G."/>
            <person name="Zhang L."/>
            <person name="Yang X."/>
            <person name="Zhao S."/>
            <person name="Ji Z."/>
            <person name="Zhou Q."/>
            <person name="Hu M."/>
            <person name="Wang Y."/>
            <person name="Chen M."/>
            <person name="Xu Y."/>
            <person name="Jin H."/>
            <person name="Xiao X."/>
            <person name="Hu G."/>
            <person name="Bao F."/>
            <person name="Hu Y."/>
            <person name="Wan P."/>
            <person name="Li L."/>
            <person name="Deng X."/>
            <person name="Kuang T."/>
            <person name="Xiang C."/>
            <person name="Zhu J.K."/>
            <person name="Oliver M.J."/>
            <person name="He Y."/>
        </authorList>
    </citation>
    <scope>NUCLEOTIDE SEQUENCE [LARGE SCALE GENOMIC DNA]</scope>
    <source>
        <strain evidence="5">cv. XS01</strain>
    </source>
</reference>